<sequence length="93" mass="10855">MKAHELFEVQEGLEKVVQKAIEQAVDHPDVINWDRLYYPFDSYEQALSQTTTDILDVDYSFAPFIGPGEYPKVLELVHKLARRRAVAYKRQTQ</sequence>
<comment type="caution">
    <text evidence="1">The sequence shown here is derived from an EMBL/GenBank/DDBJ whole genome shotgun (WGS) entry which is preliminary data.</text>
</comment>
<reference evidence="1" key="1">
    <citation type="journal article" date="2015" name="Nature">
        <title>Complex archaea that bridge the gap between prokaryotes and eukaryotes.</title>
        <authorList>
            <person name="Spang A."/>
            <person name="Saw J.H."/>
            <person name="Jorgensen S.L."/>
            <person name="Zaremba-Niedzwiedzka K."/>
            <person name="Martijn J."/>
            <person name="Lind A.E."/>
            <person name="van Eijk R."/>
            <person name="Schleper C."/>
            <person name="Guy L."/>
            <person name="Ettema T.J."/>
        </authorList>
    </citation>
    <scope>NUCLEOTIDE SEQUENCE</scope>
</reference>
<dbReference type="EMBL" id="LAZR01002755">
    <property type="protein sequence ID" value="KKN25992.1"/>
    <property type="molecule type" value="Genomic_DNA"/>
</dbReference>
<dbReference type="AlphaFoldDB" id="A0A0F9PN35"/>
<evidence type="ECO:0000313" key="1">
    <source>
        <dbReference type="EMBL" id="KKN25992.1"/>
    </source>
</evidence>
<gene>
    <name evidence="1" type="ORF">LCGC14_0879300</name>
</gene>
<accession>A0A0F9PN35</accession>
<proteinExistence type="predicted"/>
<protein>
    <submittedName>
        <fullName evidence="1">Uncharacterized protein</fullName>
    </submittedName>
</protein>
<name>A0A0F9PN35_9ZZZZ</name>
<organism evidence="1">
    <name type="scientific">marine sediment metagenome</name>
    <dbReference type="NCBI Taxonomy" id="412755"/>
    <lineage>
        <taxon>unclassified sequences</taxon>
        <taxon>metagenomes</taxon>
        <taxon>ecological metagenomes</taxon>
    </lineage>
</organism>